<dbReference type="AlphaFoldDB" id="A0A9Q2WFY3"/>
<name>A0A9Q2WFY3_9BURK</name>
<evidence type="ECO:0000313" key="2">
    <source>
        <dbReference type="Proteomes" id="UP000783102"/>
    </source>
</evidence>
<gene>
    <name evidence="1" type="ORF">G6731_01020</name>
</gene>
<proteinExistence type="predicted"/>
<protein>
    <submittedName>
        <fullName evidence="1">Uncharacterized protein</fullName>
    </submittedName>
</protein>
<reference evidence="1" key="1">
    <citation type="journal article" date="2021" name="Genome Biol. Evol.">
        <title>Continental-Scale Gene Flow Prevents Allopatric Divergence of Pelagic Freshwater Bacteria.</title>
        <authorList>
            <person name="Hoetzinger M."/>
            <person name="Pitt A."/>
            <person name="Huemer A."/>
            <person name="Hahn M.W."/>
        </authorList>
    </citation>
    <scope>NUCLEOTIDE SEQUENCE</scope>
    <source>
        <strain evidence="1">SM1-W8</strain>
    </source>
</reference>
<organism evidence="1 2">
    <name type="scientific">Polynucleobacter paneuropaeus</name>
    <dbReference type="NCBI Taxonomy" id="2527775"/>
    <lineage>
        <taxon>Bacteria</taxon>
        <taxon>Pseudomonadati</taxon>
        <taxon>Pseudomonadota</taxon>
        <taxon>Betaproteobacteria</taxon>
        <taxon>Burkholderiales</taxon>
        <taxon>Burkholderiaceae</taxon>
        <taxon>Polynucleobacter</taxon>
    </lineage>
</organism>
<dbReference type="Proteomes" id="UP000783102">
    <property type="component" value="Unassembled WGS sequence"/>
</dbReference>
<dbReference type="EMBL" id="JAANEY010000001">
    <property type="protein sequence ID" value="MBT8550543.1"/>
    <property type="molecule type" value="Genomic_DNA"/>
</dbReference>
<comment type="caution">
    <text evidence="1">The sequence shown here is derived from an EMBL/GenBank/DDBJ whole genome shotgun (WGS) entry which is preliminary data.</text>
</comment>
<sequence length="73" mass="8387">MQKTTIIILNMIVRCFQYKLADGKVADYFATEQAIIALTATKLSDMYIEVEKAELDKFERIAIKDLLSKAKRD</sequence>
<accession>A0A9Q2WFY3</accession>
<evidence type="ECO:0000313" key="1">
    <source>
        <dbReference type="EMBL" id="MBT8550543.1"/>
    </source>
</evidence>